<protein>
    <submittedName>
        <fullName evidence="1">Uncharacterized protein</fullName>
    </submittedName>
</protein>
<dbReference type="AlphaFoldDB" id="A0AAD4XKD0"/>
<dbReference type="EMBL" id="JAJJMB010008870">
    <property type="protein sequence ID" value="KAI3920053.1"/>
    <property type="molecule type" value="Genomic_DNA"/>
</dbReference>
<reference evidence="1" key="1">
    <citation type="submission" date="2022-04" db="EMBL/GenBank/DDBJ databases">
        <title>A functionally conserved STORR gene fusion in Papaver species that diverged 16.8 million years ago.</title>
        <authorList>
            <person name="Catania T."/>
        </authorList>
    </citation>
    <scope>NUCLEOTIDE SEQUENCE</scope>
    <source>
        <strain evidence="1">S-188037</strain>
    </source>
</reference>
<proteinExistence type="predicted"/>
<evidence type="ECO:0000313" key="1">
    <source>
        <dbReference type="EMBL" id="KAI3920053.1"/>
    </source>
</evidence>
<accession>A0AAD4XKD0</accession>
<dbReference type="Proteomes" id="UP001202328">
    <property type="component" value="Unassembled WGS sequence"/>
</dbReference>
<feature type="non-terminal residue" evidence="1">
    <location>
        <position position="62"/>
    </location>
</feature>
<keyword evidence="2" id="KW-1185">Reference proteome</keyword>
<evidence type="ECO:0000313" key="2">
    <source>
        <dbReference type="Proteomes" id="UP001202328"/>
    </source>
</evidence>
<sequence length="62" mass="7141">MVNLGRPWVADYCRNIPREKWPSAFFKGCRYGQTSSSVAESFNNWINREKKLPACAFVDKIG</sequence>
<comment type="caution">
    <text evidence="1">The sequence shown here is derived from an EMBL/GenBank/DDBJ whole genome shotgun (WGS) entry which is preliminary data.</text>
</comment>
<name>A0AAD4XKD0_9MAGN</name>
<organism evidence="1 2">
    <name type="scientific">Papaver atlanticum</name>
    <dbReference type="NCBI Taxonomy" id="357466"/>
    <lineage>
        <taxon>Eukaryota</taxon>
        <taxon>Viridiplantae</taxon>
        <taxon>Streptophyta</taxon>
        <taxon>Embryophyta</taxon>
        <taxon>Tracheophyta</taxon>
        <taxon>Spermatophyta</taxon>
        <taxon>Magnoliopsida</taxon>
        <taxon>Ranunculales</taxon>
        <taxon>Papaveraceae</taxon>
        <taxon>Papaveroideae</taxon>
        <taxon>Papaver</taxon>
    </lineage>
</organism>
<gene>
    <name evidence="1" type="ORF">MKW98_001309</name>
</gene>